<dbReference type="InterPro" id="IPR001878">
    <property type="entry name" value="Znf_CCHC"/>
</dbReference>
<evidence type="ECO:0000256" key="4">
    <source>
        <dbReference type="PROSITE-ProRule" id="PRU00047"/>
    </source>
</evidence>
<evidence type="ECO:0000259" key="6">
    <source>
        <dbReference type="PROSITE" id="PS50089"/>
    </source>
</evidence>
<feature type="compositionally biased region" description="Basic and acidic residues" evidence="5">
    <location>
        <begin position="574"/>
        <end position="635"/>
    </location>
</feature>
<feature type="compositionally biased region" description="Polar residues" evidence="5">
    <location>
        <begin position="421"/>
        <end position="436"/>
    </location>
</feature>
<dbReference type="InterPro" id="IPR001841">
    <property type="entry name" value="Znf_RING"/>
</dbReference>
<evidence type="ECO:0000259" key="7">
    <source>
        <dbReference type="PROSITE" id="PS50158"/>
    </source>
</evidence>
<organism evidence="8 9">
    <name type="scientific">Smittium culicis</name>
    <dbReference type="NCBI Taxonomy" id="133412"/>
    <lineage>
        <taxon>Eukaryota</taxon>
        <taxon>Fungi</taxon>
        <taxon>Fungi incertae sedis</taxon>
        <taxon>Zoopagomycota</taxon>
        <taxon>Kickxellomycotina</taxon>
        <taxon>Harpellomycetes</taxon>
        <taxon>Harpellales</taxon>
        <taxon>Legeriomycetaceae</taxon>
        <taxon>Smittium</taxon>
    </lineage>
</organism>
<dbReference type="SUPFAM" id="SSF57850">
    <property type="entry name" value="RING/U-box"/>
    <property type="match status" value="1"/>
</dbReference>
<dbReference type="Proteomes" id="UP000187283">
    <property type="component" value="Unassembled WGS sequence"/>
</dbReference>
<feature type="compositionally biased region" description="Low complexity" evidence="5">
    <location>
        <begin position="564"/>
        <end position="573"/>
    </location>
</feature>
<name>A0A1R1X1N0_9FUNG</name>
<keyword evidence="9" id="KW-1185">Reference proteome</keyword>
<evidence type="ECO:0000313" key="8">
    <source>
        <dbReference type="EMBL" id="OMJ08528.1"/>
    </source>
</evidence>
<accession>A0A1R1X1N0</accession>
<reference evidence="8 9" key="1">
    <citation type="submission" date="2017-01" db="EMBL/GenBank/DDBJ databases">
        <authorList>
            <person name="Mah S.A."/>
            <person name="Swanson W.J."/>
            <person name="Moy G.W."/>
            <person name="Vacquier V.D."/>
        </authorList>
    </citation>
    <scope>NUCLEOTIDE SEQUENCE [LARGE SCALE GENOMIC DNA]</scope>
    <source>
        <strain evidence="8 9">GSMNP</strain>
    </source>
</reference>
<feature type="compositionally biased region" description="Basic and acidic residues" evidence="5">
    <location>
        <begin position="917"/>
        <end position="937"/>
    </location>
</feature>
<feature type="compositionally biased region" description="Basic and acidic residues" evidence="5">
    <location>
        <begin position="969"/>
        <end position="987"/>
    </location>
</feature>
<feature type="compositionally biased region" description="Low complexity" evidence="5">
    <location>
        <begin position="275"/>
        <end position="292"/>
    </location>
</feature>
<feature type="compositionally biased region" description="Basic and acidic residues" evidence="5">
    <location>
        <begin position="645"/>
        <end position="702"/>
    </location>
</feature>
<gene>
    <name evidence="8" type="ORF">AYI70_g11491</name>
</gene>
<evidence type="ECO:0000256" key="5">
    <source>
        <dbReference type="SAM" id="MobiDB-lite"/>
    </source>
</evidence>
<keyword evidence="3" id="KW-0862">Zinc</keyword>
<dbReference type="InterPro" id="IPR025829">
    <property type="entry name" value="Zn_knuckle_CX2CX3GHX4C"/>
</dbReference>
<dbReference type="OrthoDB" id="106784at2759"/>
<dbReference type="SMART" id="SM00184">
    <property type="entry name" value="RING"/>
    <property type="match status" value="1"/>
</dbReference>
<feature type="compositionally biased region" description="Low complexity" evidence="5">
    <location>
        <begin position="234"/>
        <end position="249"/>
    </location>
</feature>
<feature type="compositionally biased region" description="Basic and acidic residues" evidence="5">
    <location>
        <begin position="1004"/>
        <end position="1029"/>
    </location>
</feature>
<feature type="compositionally biased region" description="Basic and acidic residues" evidence="5">
    <location>
        <begin position="500"/>
        <end position="509"/>
    </location>
</feature>
<feature type="compositionally biased region" description="Low complexity" evidence="5">
    <location>
        <begin position="1064"/>
        <end position="1077"/>
    </location>
</feature>
<evidence type="ECO:0000256" key="2">
    <source>
        <dbReference type="ARBA" id="ARBA00022771"/>
    </source>
</evidence>
<dbReference type="CDD" id="cd16620">
    <property type="entry name" value="vRING-HC-C4C4_RBBP6"/>
    <property type="match status" value="1"/>
</dbReference>
<dbReference type="GO" id="GO:0003676">
    <property type="term" value="F:nucleic acid binding"/>
    <property type="evidence" value="ECO:0007669"/>
    <property type="project" value="InterPro"/>
</dbReference>
<feature type="compositionally biased region" description="Low complexity" evidence="5">
    <location>
        <begin position="395"/>
        <end position="420"/>
    </location>
</feature>
<keyword evidence="2 4" id="KW-0863">Zinc-finger</keyword>
<feature type="compositionally biased region" description="Polar residues" evidence="5">
    <location>
        <begin position="989"/>
        <end position="1003"/>
    </location>
</feature>
<dbReference type="InterPro" id="IPR036875">
    <property type="entry name" value="Znf_CCHC_sf"/>
</dbReference>
<feature type="compositionally biased region" description="Basic and acidic residues" evidence="5">
    <location>
        <begin position="1122"/>
        <end position="1136"/>
    </location>
</feature>
<dbReference type="Gene3D" id="3.30.40.10">
    <property type="entry name" value="Zinc/RING finger domain, C3HC4 (zinc finger)"/>
    <property type="match status" value="1"/>
</dbReference>
<feature type="compositionally biased region" description="Low complexity" evidence="5">
    <location>
        <begin position="867"/>
        <end position="876"/>
    </location>
</feature>
<dbReference type="InterPro" id="IPR013083">
    <property type="entry name" value="Znf_RING/FYVE/PHD"/>
</dbReference>
<protein>
    <submittedName>
        <fullName evidence="8">Putative RING finger protein</fullName>
    </submittedName>
</protein>
<dbReference type="GO" id="GO:0008270">
    <property type="term" value="F:zinc ion binding"/>
    <property type="evidence" value="ECO:0007669"/>
    <property type="project" value="UniProtKB-KW"/>
</dbReference>
<feature type="compositionally biased region" description="Polar residues" evidence="5">
    <location>
        <begin position="512"/>
        <end position="522"/>
    </location>
</feature>
<comment type="caution">
    <text evidence="8">The sequence shown here is derived from an EMBL/GenBank/DDBJ whole genome shotgun (WGS) entry which is preliminary data.</text>
</comment>
<keyword evidence="1" id="KW-0479">Metal-binding</keyword>
<evidence type="ECO:0000313" key="9">
    <source>
        <dbReference type="Proteomes" id="UP000187283"/>
    </source>
</evidence>
<feature type="region of interest" description="Disordered" evidence="5">
    <location>
        <begin position="386"/>
        <end position="1166"/>
    </location>
</feature>
<feature type="compositionally biased region" description="Basic and acidic residues" evidence="5">
    <location>
        <begin position="523"/>
        <end position="550"/>
    </location>
</feature>
<feature type="compositionally biased region" description="Polar residues" evidence="5">
    <location>
        <begin position="259"/>
        <end position="274"/>
    </location>
</feature>
<feature type="compositionally biased region" description="Polar residues" evidence="5">
    <location>
        <begin position="1030"/>
        <end position="1047"/>
    </location>
</feature>
<feature type="compositionally biased region" description="Low complexity" evidence="5">
    <location>
        <begin position="884"/>
        <end position="894"/>
    </location>
</feature>
<feature type="compositionally biased region" description="Basic and acidic residues" evidence="5">
    <location>
        <begin position="798"/>
        <end position="865"/>
    </location>
</feature>
<feature type="region of interest" description="Disordered" evidence="5">
    <location>
        <begin position="1"/>
        <end position="23"/>
    </location>
</feature>
<feature type="compositionally biased region" description="Basic and acidic residues" evidence="5">
    <location>
        <begin position="465"/>
        <end position="478"/>
    </location>
</feature>
<evidence type="ECO:0000256" key="3">
    <source>
        <dbReference type="ARBA" id="ARBA00022833"/>
    </source>
</evidence>
<sequence length="1166" mass="132738">MMGYRPQNFARGSYSKPEKSDRLRLKPPDKYVCFRCGQAGHWIQECPTLNYDPNLGPAPDNTKRVKRTTGIPKSFLQKVEKLEDGKHAMVTSDGTLVVATTNDDPWNEAVRLNKTSMKANIELSLTSNIPNDLKCSICSNLVNNPLLSPCCNSIFCAQCIEQYLLSDSDSLSQNKLCPVCSNPDSVLVYSELTPSNETREKVEAFLKLIKDSQEQQELQTSESAVDSGRIQTVSEENNPTNITNNLNSPASGHIPNPQPSLGNTGISSIRPPSTSHLPPLIPQSHPLHHSLPPSNIPPVFQNFIPGPHPPAMMMPNVFPFNPQMLMNPHQFMPVPQNNRALSNNINNNSIPNNGMIPMPFYSMNRPNLPINNFNFVQPNFQPLIKSLDDPKTNDSSSIISTQTSSNPRFFNNNSLINSNNDHPTQNQVDDSSTSNSKNEKPLNRFRNQSLSQEIYPSGSSIKDSNQSKEGSDYFDSNKKSNLNSNREDNYYTKDHRSRSNNRDYNDRSSNDFVNNDSSLQGQRDNKRNNERRDVSSSKGRRDDALRRDSSYDTYSYNYKDDSRYNQSYRSSNNNDRRENSSYKDRRDGSLRSDRKHDSYSNDHINDRRYNRLEDSSHKINHKDSSYSSELRDDSFKTNSRYNSYRNEKRDHSRSTDFKDRSSNLDYKDNSYTGAHKDDSFRNDRKPERRVNDNKERYIRGEKSSSSNYDSRIDDSNRDDYRETHSSHRIKTSSSFNAENNKDLDKDRSYKNQNVRKDSQDAIKRSPGSNKNFSENSSANGKNSSISMNKAEKYPSSSNKDRHLPREVSELDRKVKTESKSRDSKKSGQKEHDQKREDSERHKFSYKDQKPGSLNDKFKEGKDHSKSYRSSSRTIKSSSKDVGISSVDSNSPSSRSTDKIGSLGASNNQDASYKRKRDLLDEENKIRSSKSNTEHDDNFNDTQKIKSKSNNENSSKRSKSNYYSYNKKSLPTDHINKKEDGFDNKKTDGANLQNTDNNINSNSKQIDKNQIEDSVKKDINSERKYSEKKNQSFNRTLSKNETSCNPDSFSDKNKHRGAITKDGDNNSASDSAKKSISILGSAKRNQESDLSLKNAHKKDSSSNQSSKSSRKSEFDNKYTSTKSSEKRRSSYKSEDSKNGSSKSGNLKTNRNKQEKEKSSIHSRLGRK</sequence>
<evidence type="ECO:0000256" key="1">
    <source>
        <dbReference type="ARBA" id="ARBA00022723"/>
    </source>
</evidence>
<dbReference type="Gene3D" id="4.10.60.10">
    <property type="entry name" value="Zinc finger, CCHC-type"/>
    <property type="match status" value="1"/>
</dbReference>
<dbReference type="PROSITE" id="PS50089">
    <property type="entry name" value="ZF_RING_2"/>
    <property type="match status" value="1"/>
</dbReference>
<feature type="domain" description="CCHC-type" evidence="7">
    <location>
        <begin position="33"/>
        <end position="47"/>
    </location>
</feature>
<dbReference type="SUPFAM" id="SSF57756">
    <property type="entry name" value="Retrovirus zinc finger-like domains"/>
    <property type="match status" value="1"/>
</dbReference>
<dbReference type="Pfam" id="PF13696">
    <property type="entry name" value="zf-CCHC_2"/>
    <property type="match status" value="1"/>
</dbReference>
<dbReference type="PROSITE" id="PS50158">
    <property type="entry name" value="ZF_CCHC"/>
    <property type="match status" value="1"/>
</dbReference>
<feature type="compositionally biased region" description="Basic and acidic residues" evidence="5">
    <location>
        <begin position="739"/>
        <end position="763"/>
    </location>
</feature>
<dbReference type="STRING" id="133412.A0A1R1X1N0"/>
<feature type="compositionally biased region" description="Polar residues" evidence="5">
    <location>
        <begin position="445"/>
        <end position="464"/>
    </location>
</feature>
<feature type="compositionally biased region" description="Low complexity" evidence="5">
    <location>
        <begin position="959"/>
        <end position="968"/>
    </location>
</feature>
<feature type="compositionally biased region" description="Basic and acidic residues" evidence="5">
    <location>
        <begin position="710"/>
        <end position="725"/>
    </location>
</feature>
<proteinExistence type="predicted"/>
<dbReference type="AlphaFoldDB" id="A0A1R1X1N0"/>
<feature type="region of interest" description="Disordered" evidence="5">
    <location>
        <begin position="213"/>
        <end position="292"/>
    </location>
</feature>
<feature type="compositionally biased region" description="Basic and acidic residues" evidence="5">
    <location>
        <begin position="485"/>
        <end position="494"/>
    </location>
</feature>
<dbReference type="SMART" id="SM00343">
    <property type="entry name" value="ZnF_C2HC"/>
    <property type="match status" value="1"/>
</dbReference>
<feature type="compositionally biased region" description="Polar residues" evidence="5">
    <location>
        <begin position="766"/>
        <end position="787"/>
    </location>
</feature>
<feature type="domain" description="RING-type" evidence="6">
    <location>
        <begin position="135"/>
        <end position="181"/>
    </location>
</feature>
<dbReference type="EMBL" id="LSSN01005771">
    <property type="protein sequence ID" value="OMJ08528.1"/>
    <property type="molecule type" value="Genomic_DNA"/>
</dbReference>